<evidence type="ECO:0000256" key="4">
    <source>
        <dbReference type="ARBA" id="ARBA00022989"/>
    </source>
</evidence>
<proteinExistence type="predicted"/>
<reference evidence="7 8" key="1">
    <citation type="submission" date="2024-01" db="EMBL/GenBank/DDBJ databases">
        <title>A draft genome for a cacao thread blight-causing isolate of Paramarasmius palmivorus.</title>
        <authorList>
            <person name="Baruah I.K."/>
            <person name="Bukari Y."/>
            <person name="Amoako-Attah I."/>
            <person name="Meinhardt L.W."/>
            <person name="Bailey B.A."/>
            <person name="Cohen S.P."/>
        </authorList>
    </citation>
    <scope>NUCLEOTIDE SEQUENCE [LARGE SCALE GENOMIC DNA]</scope>
    <source>
        <strain evidence="7 8">GH-12</strain>
    </source>
</reference>
<evidence type="ECO:0000256" key="6">
    <source>
        <dbReference type="SAM" id="Phobius"/>
    </source>
</evidence>
<sequence>MPRSLETIGLLTAEEKANAHAVLLQEHTLLRDDSVFTWKSVRGVFFTPHAWLTFLMGFLGGETLTSLAYFEPSIVQSLGYKANEAQLMSVPPFAVAWAVNIITAVVSDKFRLRGVTIIFHALLATIGFAIFLGSKNPNVQYGSLFLFVPGVYCQPPSLLSWTANNAAPRYRRAAAIAFLLSTTGLGGIAATYFHCYHGGVEYPVVEFTEQEAEEGGEPGEVLDDTSSGFIYKL</sequence>
<evidence type="ECO:0000256" key="1">
    <source>
        <dbReference type="ARBA" id="ARBA00004141"/>
    </source>
</evidence>
<feature type="transmembrane region" description="Helical" evidence="6">
    <location>
        <begin position="139"/>
        <end position="161"/>
    </location>
</feature>
<dbReference type="EMBL" id="JAYKXP010000020">
    <property type="protein sequence ID" value="KAK7047269.1"/>
    <property type="molecule type" value="Genomic_DNA"/>
</dbReference>
<dbReference type="InterPro" id="IPR036259">
    <property type="entry name" value="MFS_trans_sf"/>
</dbReference>
<feature type="transmembrane region" description="Helical" evidence="6">
    <location>
        <begin position="49"/>
        <end position="70"/>
    </location>
</feature>
<keyword evidence="3 6" id="KW-0812">Transmembrane</keyword>
<protein>
    <submittedName>
        <fullName evidence="7">Uncharacterized protein</fullName>
    </submittedName>
</protein>
<feature type="transmembrane region" description="Helical" evidence="6">
    <location>
        <begin position="90"/>
        <end position="107"/>
    </location>
</feature>
<dbReference type="FunFam" id="1.20.1250.20:FF:000013">
    <property type="entry name" value="MFS general substrate transporter"/>
    <property type="match status" value="1"/>
</dbReference>
<evidence type="ECO:0000313" key="8">
    <source>
        <dbReference type="Proteomes" id="UP001383192"/>
    </source>
</evidence>
<dbReference type="Gene3D" id="1.20.1250.20">
    <property type="entry name" value="MFS general substrate transporter like domains"/>
    <property type="match status" value="1"/>
</dbReference>
<dbReference type="SUPFAM" id="SSF103473">
    <property type="entry name" value="MFS general substrate transporter"/>
    <property type="match status" value="1"/>
</dbReference>
<feature type="transmembrane region" description="Helical" evidence="6">
    <location>
        <begin position="114"/>
        <end position="133"/>
    </location>
</feature>
<feature type="transmembrane region" description="Helical" evidence="6">
    <location>
        <begin position="173"/>
        <end position="193"/>
    </location>
</feature>
<keyword evidence="8" id="KW-1185">Reference proteome</keyword>
<dbReference type="AlphaFoldDB" id="A0AAW0D8A9"/>
<evidence type="ECO:0000256" key="2">
    <source>
        <dbReference type="ARBA" id="ARBA00022448"/>
    </source>
</evidence>
<keyword evidence="5 6" id="KW-0472">Membrane</keyword>
<dbReference type="PANTHER" id="PTHR43791">
    <property type="entry name" value="PERMEASE-RELATED"/>
    <property type="match status" value="1"/>
</dbReference>
<comment type="subcellular location">
    <subcellularLocation>
        <location evidence="1">Membrane</location>
        <topology evidence="1">Multi-pass membrane protein</topology>
    </subcellularLocation>
</comment>
<gene>
    <name evidence="7" type="ORF">VNI00_006500</name>
</gene>
<evidence type="ECO:0000256" key="5">
    <source>
        <dbReference type="ARBA" id="ARBA00023136"/>
    </source>
</evidence>
<accession>A0AAW0D8A9</accession>
<dbReference type="InterPro" id="IPR011701">
    <property type="entry name" value="MFS"/>
</dbReference>
<organism evidence="7 8">
    <name type="scientific">Paramarasmius palmivorus</name>
    <dbReference type="NCBI Taxonomy" id="297713"/>
    <lineage>
        <taxon>Eukaryota</taxon>
        <taxon>Fungi</taxon>
        <taxon>Dikarya</taxon>
        <taxon>Basidiomycota</taxon>
        <taxon>Agaricomycotina</taxon>
        <taxon>Agaricomycetes</taxon>
        <taxon>Agaricomycetidae</taxon>
        <taxon>Agaricales</taxon>
        <taxon>Marasmiineae</taxon>
        <taxon>Marasmiaceae</taxon>
        <taxon>Paramarasmius</taxon>
    </lineage>
</organism>
<dbReference type="Proteomes" id="UP001383192">
    <property type="component" value="Unassembled WGS sequence"/>
</dbReference>
<dbReference type="PANTHER" id="PTHR43791:SF85">
    <property type="entry name" value="TRANSPORTER, PUTATIVE (AFU_ORTHOLOGUE AFUA_6G00710)-RELATED"/>
    <property type="match status" value="1"/>
</dbReference>
<comment type="caution">
    <text evidence="7">The sequence shown here is derived from an EMBL/GenBank/DDBJ whole genome shotgun (WGS) entry which is preliminary data.</text>
</comment>
<dbReference type="GO" id="GO:0016020">
    <property type="term" value="C:membrane"/>
    <property type="evidence" value="ECO:0007669"/>
    <property type="project" value="UniProtKB-SubCell"/>
</dbReference>
<evidence type="ECO:0000313" key="7">
    <source>
        <dbReference type="EMBL" id="KAK7047269.1"/>
    </source>
</evidence>
<dbReference type="Pfam" id="PF07690">
    <property type="entry name" value="MFS_1"/>
    <property type="match status" value="1"/>
</dbReference>
<keyword evidence="4 6" id="KW-1133">Transmembrane helix</keyword>
<keyword evidence="2" id="KW-0813">Transport</keyword>
<evidence type="ECO:0000256" key="3">
    <source>
        <dbReference type="ARBA" id="ARBA00022692"/>
    </source>
</evidence>
<dbReference type="GO" id="GO:0022857">
    <property type="term" value="F:transmembrane transporter activity"/>
    <property type="evidence" value="ECO:0007669"/>
    <property type="project" value="InterPro"/>
</dbReference>
<name>A0AAW0D8A9_9AGAR</name>